<evidence type="ECO:0000313" key="1">
    <source>
        <dbReference type="EMBL" id="GIY52006.1"/>
    </source>
</evidence>
<accession>A0AAV4U2N2</accession>
<dbReference type="Proteomes" id="UP001054837">
    <property type="component" value="Unassembled WGS sequence"/>
</dbReference>
<reference evidence="1 2" key="1">
    <citation type="submission" date="2021-06" db="EMBL/GenBank/DDBJ databases">
        <title>Caerostris darwini draft genome.</title>
        <authorList>
            <person name="Kono N."/>
            <person name="Arakawa K."/>
        </authorList>
    </citation>
    <scope>NUCLEOTIDE SEQUENCE [LARGE SCALE GENOMIC DNA]</scope>
</reference>
<dbReference type="AlphaFoldDB" id="A0AAV4U2N2"/>
<feature type="non-terminal residue" evidence="1">
    <location>
        <position position="38"/>
    </location>
</feature>
<sequence length="38" mass="4122">MARDSGIMSCAKNALIEAPGMDSVTFLKCRHRRDAVAV</sequence>
<gene>
    <name evidence="1" type="ORF">CDAR_619061</name>
</gene>
<dbReference type="EMBL" id="BPLQ01010627">
    <property type="protein sequence ID" value="GIY52006.1"/>
    <property type="molecule type" value="Genomic_DNA"/>
</dbReference>
<protein>
    <submittedName>
        <fullName evidence="1">Uncharacterized protein</fullName>
    </submittedName>
</protein>
<comment type="caution">
    <text evidence="1">The sequence shown here is derived from an EMBL/GenBank/DDBJ whole genome shotgun (WGS) entry which is preliminary data.</text>
</comment>
<keyword evidence="2" id="KW-1185">Reference proteome</keyword>
<name>A0AAV4U2N2_9ARAC</name>
<proteinExistence type="predicted"/>
<organism evidence="1 2">
    <name type="scientific">Caerostris darwini</name>
    <dbReference type="NCBI Taxonomy" id="1538125"/>
    <lineage>
        <taxon>Eukaryota</taxon>
        <taxon>Metazoa</taxon>
        <taxon>Ecdysozoa</taxon>
        <taxon>Arthropoda</taxon>
        <taxon>Chelicerata</taxon>
        <taxon>Arachnida</taxon>
        <taxon>Araneae</taxon>
        <taxon>Araneomorphae</taxon>
        <taxon>Entelegynae</taxon>
        <taxon>Araneoidea</taxon>
        <taxon>Araneidae</taxon>
        <taxon>Caerostris</taxon>
    </lineage>
</organism>
<evidence type="ECO:0000313" key="2">
    <source>
        <dbReference type="Proteomes" id="UP001054837"/>
    </source>
</evidence>